<sequence length="87" mass="9463">MFKDGTPGEPGPGTNTEPKGGGVEFRSTPHGRTQASLWITPEMVNAALIVWGGTRCSGYRHMWPTRWDGRVPSCHGVAASSPRHGFW</sequence>
<dbReference type="AlphaFoldDB" id="A0A4R8Q0C7"/>
<dbReference type="EMBL" id="QAPG01000097">
    <property type="protein sequence ID" value="TDZ31701.1"/>
    <property type="molecule type" value="Genomic_DNA"/>
</dbReference>
<evidence type="ECO:0000256" key="1">
    <source>
        <dbReference type="SAM" id="MobiDB-lite"/>
    </source>
</evidence>
<keyword evidence="3" id="KW-1185">Reference proteome</keyword>
<evidence type="ECO:0000313" key="3">
    <source>
        <dbReference type="Proteomes" id="UP000295083"/>
    </source>
</evidence>
<name>A0A4R8Q0C7_9PEZI</name>
<dbReference type="Proteomes" id="UP000295083">
    <property type="component" value="Unassembled WGS sequence"/>
</dbReference>
<evidence type="ECO:0000313" key="2">
    <source>
        <dbReference type="EMBL" id="TDZ31701.1"/>
    </source>
</evidence>
<reference evidence="2 3" key="1">
    <citation type="submission" date="2018-11" db="EMBL/GenBank/DDBJ databases">
        <title>Genome sequence and assembly of Colletotrichum spinosum.</title>
        <authorList>
            <person name="Gan P."/>
            <person name="Shirasu K."/>
        </authorList>
    </citation>
    <scope>NUCLEOTIDE SEQUENCE [LARGE SCALE GENOMIC DNA]</scope>
    <source>
        <strain evidence="2 3">CBS 515.97</strain>
    </source>
</reference>
<comment type="caution">
    <text evidence="2">The sequence shown here is derived from an EMBL/GenBank/DDBJ whole genome shotgun (WGS) entry which is preliminary data.</text>
</comment>
<feature type="region of interest" description="Disordered" evidence="1">
    <location>
        <begin position="1"/>
        <end position="30"/>
    </location>
</feature>
<protein>
    <submittedName>
        <fullName evidence="2">Uncharacterized protein</fullName>
    </submittedName>
</protein>
<accession>A0A4R8Q0C7</accession>
<gene>
    <name evidence="2" type="ORF">C8035_v001437</name>
</gene>
<organism evidence="2 3">
    <name type="scientific">Colletotrichum spinosum</name>
    <dbReference type="NCBI Taxonomy" id="1347390"/>
    <lineage>
        <taxon>Eukaryota</taxon>
        <taxon>Fungi</taxon>
        <taxon>Dikarya</taxon>
        <taxon>Ascomycota</taxon>
        <taxon>Pezizomycotina</taxon>
        <taxon>Sordariomycetes</taxon>
        <taxon>Hypocreomycetidae</taxon>
        <taxon>Glomerellales</taxon>
        <taxon>Glomerellaceae</taxon>
        <taxon>Colletotrichum</taxon>
        <taxon>Colletotrichum orbiculare species complex</taxon>
    </lineage>
</organism>
<proteinExistence type="predicted"/>